<evidence type="ECO:0000256" key="7">
    <source>
        <dbReference type="ARBA" id="ARBA00023159"/>
    </source>
</evidence>
<dbReference type="Proteomes" id="UP000886611">
    <property type="component" value="Unassembled WGS sequence"/>
</dbReference>
<dbReference type="GO" id="GO:0005634">
    <property type="term" value="C:nucleus"/>
    <property type="evidence" value="ECO:0007669"/>
    <property type="project" value="UniProtKB-SubCell"/>
</dbReference>
<name>A0A8X8BX72_POLSE</name>
<reference evidence="10 11" key="1">
    <citation type="journal article" date="2021" name="Cell">
        <title>Tracing the genetic footprints of vertebrate landing in non-teleost ray-finned fishes.</title>
        <authorList>
            <person name="Bi X."/>
            <person name="Wang K."/>
            <person name="Yang L."/>
            <person name="Pan H."/>
            <person name="Jiang H."/>
            <person name="Wei Q."/>
            <person name="Fang M."/>
            <person name="Yu H."/>
            <person name="Zhu C."/>
            <person name="Cai Y."/>
            <person name="He Y."/>
            <person name="Gan X."/>
            <person name="Zeng H."/>
            <person name="Yu D."/>
            <person name="Zhu Y."/>
            <person name="Jiang H."/>
            <person name="Qiu Q."/>
            <person name="Yang H."/>
            <person name="Zhang Y.E."/>
            <person name="Wang W."/>
            <person name="Zhu M."/>
            <person name="He S."/>
            <person name="Zhang G."/>
        </authorList>
    </citation>
    <scope>NUCLEOTIDE SEQUENCE [LARGE SCALE GENOMIC DNA]</scope>
    <source>
        <strain evidence="10">Bchr_013</strain>
    </source>
</reference>
<keyword evidence="9" id="KW-0539">Nucleus</keyword>
<sequence length="859" mass="94270">MYRSTKGASKARRDQINAEIRNLKDLLPISEADKARLSYLHIMSLACMYTRKSVFFSQGSELMEESGRFLSFHELAEFVQTLPGFLLVITSEGKLLYLSENVADHLGHSMVDLVAQGDSVYDIIDPSDHFVMRSNLAAPPSDETERLFRCRFNTSKSVRRQSAGNKLVLVRGRFLQPPAGSYWSSNPVFIAFGTPLEPRPRHPEDGFFFAFFESQHSKDMSIMDVSDNISMYLGYDKSDILCKSWYSLVHPQDLSHASALHYRLINESNDGKVEMVVRLQAKDTSWVWVYIVLQTESTENPITCFNYIISESEACSLRQQLASEESQLAFVLRATASYQESLLMSPGQLSSPDQVFTPLSSTPTSGGGLSVQSFDFSTVCNVECVQEFTEEAGSSIGVGTASLGQEESMQLGGNRPSISSVEEEPSPTTSSHHLQLQQQQQSKALGFYTQNLMFLPSNTPTSSSISSSSSYDQTSFRAESHQGQAKESVCTPPYTPQQGGCSFVFGTPDPAFPPATTANSSETATTTTTTSTTEMYYSLESCSAIYEKLPPTPDSPNDGDCIVMTVPEVRGPLYIDVPMVPEGLLTPEASPIKQPFSTFFGYSEKERSEINILAEQISTLAEGFSSYTNVKGGNGISYSEVSYAKHNQVTRSSSLPAGMPAIPLPSDANLSTDFYPLKQWKSIDFSLLAEDASFFEENIFETILKDLSSSSISSSTPLDSAKSESQLVVRCSPPHLGGGIDSTSSPLSLDTADPCVETAHSSSVAVTASAAMPLSPPSTDLSPEEQSFLEELASYETVFETRASRSPCDGFNDELYQLRNHMEDSFHHGEPPFIWASFACLLVTIRKHACTEKFRSNSA</sequence>
<keyword evidence="4" id="KW-0524">Neurogenesis</keyword>
<comment type="subcellular location">
    <subcellularLocation>
        <location evidence="1">Nucleus</location>
    </subcellularLocation>
</comment>
<dbReference type="AlphaFoldDB" id="A0A8X8BX72"/>
<evidence type="ECO:0000256" key="2">
    <source>
        <dbReference type="ARBA" id="ARBA00022737"/>
    </source>
</evidence>
<feature type="non-terminal residue" evidence="10">
    <location>
        <position position="1"/>
    </location>
</feature>
<dbReference type="InterPro" id="IPR056192">
    <property type="entry name" value="bHLH_NPAS4"/>
</dbReference>
<dbReference type="GO" id="GO:0000977">
    <property type="term" value="F:RNA polymerase II transcription regulatory region sequence-specific DNA binding"/>
    <property type="evidence" value="ECO:0007669"/>
    <property type="project" value="TreeGrafter"/>
</dbReference>
<dbReference type="InterPro" id="IPR011598">
    <property type="entry name" value="bHLH_dom"/>
</dbReference>
<gene>
    <name evidence="10" type="primary">Npas4a</name>
    <name evidence="10" type="ORF">GTO96_0004514</name>
</gene>
<evidence type="ECO:0000256" key="3">
    <source>
        <dbReference type="ARBA" id="ARBA00022782"/>
    </source>
</evidence>
<feature type="non-terminal residue" evidence="10">
    <location>
        <position position="859"/>
    </location>
</feature>
<organism evidence="10 11">
    <name type="scientific">Polypterus senegalus</name>
    <name type="common">Senegal bichir</name>
    <dbReference type="NCBI Taxonomy" id="55291"/>
    <lineage>
        <taxon>Eukaryota</taxon>
        <taxon>Metazoa</taxon>
        <taxon>Chordata</taxon>
        <taxon>Craniata</taxon>
        <taxon>Vertebrata</taxon>
        <taxon>Euteleostomi</taxon>
        <taxon>Actinopterygii</taxon>
        <taxon>Polypteriformes</taxon>
        <taxon>Polypteridae</taxon>
        <taxon>Polypterus</taxon>
    </lineage>
</organism>
<dbReference type="GeneID" id="120539246"/>
<accession>A0A8X8BX72</accession>
<dbReference type="Pfam" id="PF14598">
    <property type="entry name" value="PAS_11"/>
    <property type="match status" value="1"/>
</dbReference>
<dbReference type="PANTHER" id="PTHR23043">
    <property type="entry name" value="HYPOXIA-INDUCIBLE FACTOR 1 ALPHA"/>
    <property type="match status" value="1"/>
</dbReference>
<dbReference type="SUPFAM" id="SSF55785">
    <property type="entry name" value="PYP-like sensor domain (PAS domain)"/>
    <property type="match status" value="2"/>
</dbReference>
<dbReference type="RefSeq" id="XP_039625068.1">
    <property type="nucleotide sequence ID" value="XM_039769134.1"/>
</dbReference>
<keyword evidence="5" id="KW-0805">Transcription regulation</keyword>
<evidence type="ECO:0000256" key="1">
    <source>
        <dbReference type="ARBA" id="ARBA00004123"/>
    </source>
</evidence>
<keyword evidence="6" id="KW-0238">DNA-binding</keyword>
<keyword evidence="3" id="KW-0221">Differentiation</keyword>
<dbReference type="CDD" id="cd19697">
    <property type="entry name" value="bHLH-PAS_NPAS4_PASD10"/>
    <property type="match status" value="1"/>
</dbReference>
<keyword evidence="7" id="KW-0010">Activator</keyword>
<protein>
    <submittedName>
        <fullName evidence="10">NPS4A protein</fullName>
    </submittedName>
</protein>
<dbReference type="PROSITE" id="PS50888">
    <property type="entry name" value="BHLH"/>
    <property type="match status" value="1"/>
</dbReference>
<evidence type="ECO:0000256" key="6">
    <source>
        <dbReference type="ARBA" id="ARBA00023125"/>
    </source>
</evidence>
<dbReference type="GO" id="GO:0030154">
    <property type="term" value="P:cell differentiation"/>
    <property type="evidence" value="ECO:0007669"/>
    <property type="project" value="UniProtKB-KW"/>
</dbReference>
<dbReference type="PROSITE" id="PS50112">
    <property type="entry name" value="PAS"/>
    <property type="match status" value="2"/>
</dbReference>
<dbReference type="Pfam" id="PF23183">
    <property type="entry name" value="bHLH_NPAS4"/>
    <property type="match status" value="1"/>
</dbReference>
<evidence type="ECO:0000313" key="11">
    <source>
        <dbReference type="Proteomes" id="UP000886611"/>
    </source>
</evidence>
<dbReference type="GO" id="GO:0000981">
    <property type="term" value="F:DNA-binding transcription factor activity, RNA polymerase II-specific"/>
    <property type="evidence" value="ECO:0007669"/>
    <property type="project" value="TreeGrafter"/>
</dbReference>
<comment type="caution">
    <text evidence="10">The sequence shown here is derived from an EMBL/GenBank/DDBJ whole genome shotgun (WGS) entry which is preliminary data.</text>
</comment>
<proteinExistence type="predicted"/>
<evidence type="ECO:0000313" key="10">
    <source>
        <dbReference type="EMBL" id="KAG2469201.1"/>
    </source>
</evidence>
<dbReference type="PANTHER" id="PTHR23043:SF24">
    <property type="entry name" value="NEURONAL PAS DOMAIN-CONTAINING PROTEIN 4"/>
    <property type="match status" value="1"/>
</dbReference>
<dbReference type="EMBL" id="JAATIS010000220">
    <property type="protein sequence ID" value="KAG2469201.1"/>
    <property type="molecule type" value="Genomic_DNA"/>
</dbReference>
<dbReference type="Gene3D" id="3.30.450.20">
    <property type="entry name" value="PAS domain"/>
    <property type="match status" value="2"/>
</dbReference>
<dbReference type="InterPro" id="IPR035965">
    <property type="entry name" value="PAS-like_dom_sf"/>
</dbReference>
<keyword evidence="2" id="KW-0677">Repeat</keyword>
<evidence type="ECO:0000256" key="8">
    <source>
        <dbReference type="ARBA" id="ARBA00023163"/>
    </source>
</evidence>
<dbReference type="InterPro" id="IPR000014">
    <property type="entry name" value="PAS"/>
</dbReference>
<dbReference type="CDD" id="cd00130">
    <property type="entry name" value="PAS"/>
    <property type="match status" value="2"/>
</dbReference>
<dbReference type="SMART" id="SM00091">
    <property type="entry name" value="PAS"/>
    <property type="match status" value="2"/>
</dbReference>
<keyword evidence="8" id="KW-0804">Transcription</keyword>
<evidence type="ECO:0000256" key="9">
    <source>
        <dbReference type="ARBA" id="ARBA00023242"/>
    </source>
</evidence>
<evidence type="ECO:0000256" key="4">
    <source>
        <dbReference type="ARBA" id="ARBA00022902"/>
    </source>
</evidence>
<dbReference type="GO" id="GO:0007399">
    <property type="term" value="P:nervous system development"/>
    <property type="evidence" value="ECO:0007669"/>
    <property type="project" value="UniProtKB-KW"/>
</dbReference>
<dbReference type="GO" id="GO:0046983">
    <property type="term" value="F:protein dimerization activity"/>
    <property type="evidence" value="ECO:0007669"/>
    <property type="project" value="InterPro"/>
</dbReference>
<keyword evidence="11" id="KW-1185">Reference proteome</keyword>
<evidence type="ECO:0000256" key="5">
    <source>
        <dbReference type="ARBA" id="ARBA00023015"/>
    </source>
</evidence>
<dbReference type="OrthoDB" id="9978016at2759"/>